<organism evidence="1 2">
    <name type="scientific">Burkholderia cepacia</name>
    <name type="common">Pseudomonas cepacia</name>
    <dbReference type="NCBI Taxonomy" id="292"/>
    <lineage>
        <taxon>Bacteria</taxon>
        <taxon>Pseudomonadati</taxon>
        <taxon>Pseudomonadota</taxon>
        <taxon>Betaproteobacteria</taxon>
        <taxon>Burkholderiales</taxon>
        <taxon>Burkholderiaceae</taxon>
        <taxon>Burkholderia</taxon>
        <taxon>Burkholderia cepacia complex</taxon>
    </lineage>
</organism>
<sequence>MSRLPGGGIGGPDVVGEAIGDIHGISRRTVLRRANDVRDARVPSDAYRRDYSQPLRMNSTIE</sequence>
<dbReference type="Proteomes" id="UP000069001">
    <property type="component" value="Unassembled WGS sequence"/>
</dbReference>
<reference evidence="1 2" key="1">
    <citation type="submission" date="2015-11" db="EMBL/GenBank/DDBJ databases">
        <title>Expanding the genomic diversity of Burkholderia species for the development of highly accurate diagnostics.</title>
        <authorList>
            <person name="Sahl J."/>
            <person name="Keim P."/>
            <person name="Wagner D."/>
        </authorList>
    </citation>
    <scope>NUCLEOTIDE SEQUENCE [LARGE SCALE GENOMIC DNA]</scope>
    <source>
        <strain evidence="1 2">MSMB1302</strain>
    </source>
</reference>
<evidence type="ECO:0000313" key="2">
    <source>
        <dbReference type="Proteomes" id="UP000069001"/>
    </source>
</evidence>
<protein>
    <submittedName>
        <fullName evidence="1">Uncharacterized protein</fullName>
    </submittedName>
</protein>
<accession>A0A124SPS0</accession>
<dbReference type="AlphaFoldDB" id="A0A124SPS0"/>
<name>A0A124SPS0_BURCE</name>
<evidence type="ECO:0000313" key="1">
    <source>
        <dbReference type="EMBL" id="KVK84919.1"/>
    </source>
</evidence>
<dbReference type="EMBL" id="LOYH01000036">
    <property type="protein sequence ID" value="KVK84919.1"/>
    <property type="molecule type" value="Genomic_DNA"/>
</dbReference>
<proteinExistence type="predicted"/>
<comment type="caution">
    <text evidence="1">The sequence shown here is derived from an EMBL/GenBank/DDBJ whole genome shotgun (WGS) entry which is preliminary data.</text>
</comment>
<gene>
    <name evidence="1" type="ORF">WS90_10420</name>
</gene>